<gene>
    <name evidence="3" type="ORF">J3U87_18250</name>
</gene>
<dbReference type="Pfam" id="PF14559">
    <property type="entry name" value="TPR_19"/>
    <property type="match status" value="1"/>
</dbReference>
<proteinExistence type="predicted"/>
<evidence type="ECO:0000256" key="1">
    <source>
        <dbReference type="PROSITE-ProRule" id="PRU00339"/>
    </source>
</evidence>
<dbReference type="Proteomes" id="UP000663929">
    <property type="component" value="Chromosome"/>
</dbReference>
<dbReference type="InterPro" id="IPR011990">
    <property type="entry name" value="TPR-like_helical_dom_sf"/>
</dbReference>
<dbReference type="PROSITE" id="PS50005">
    <property type="entry name" value="TPR"/>
    <property type="match status" value="1"/>
</dbReference>
<keyword evidence="2" id="KW-0732">Signal</keyword>
<feature type="chain" id="PRO_5035236996" evidence="2">
    <location>
        <begin position="23"/>
        <end position="410"/>
    </location>
</feature>
<feature type="signal peptide" evidence="2">
    <location>
        <begin position="1"/>
        <end position="22"/>
    </location>
</feature>
<dbReference type="InterPro" id="IPR019734">
    <property type="entry name" value="TPR_rpt"/>
</dbReference>
<reference evidence="3" key="1">
    <citation type="submission" date="2021-03" db="EMBL/GenBank/DDBJ databases">
        <title>Acanthopleuribacteraceae sp. M133.</title>
        <authorList>
            <person name="Wang G."/>
        </authorList>
    </citation>
    <scope>NUCLEOTIDE SEQUENCE</scope>
    <source>
        <strain evidence="3">M133</strain>
    </source>
</reference>
<dbReference type="RefSeq" id="WP_237377209.1">
    <property type="nucleotide sequence ID" value="NZ_CP071793.1"/>
</dbReference>
<feature type="repeat" description="TPR" evidence="1">
    <location>
        <begin position="362"/>
        <end position="395"/>
    </location>
</feature>
<sequence>MTLLFVLCGAALAVMTLLSVPAEPNLQPLDVGDQLGASEITPFPLAEGETKPVRLTVNVEMLEFRIVPDGEPGRIHVDGTYDDANFEMKTKVDEKADYIDYRVTLKNKRPLTLFYDDSATPNNLVLHLPKNMPIDLDVKMKMGDGRFDLSGVPLTNADFDLNMGFFELGMNQVNPIEAKALKLDMSMGELRLEDIQNFNFEETDLSLTMGEGRILNSGPFPRDVRAKLDVTMGAVYFQTPEKGGVKAKIRANMGEYEGPRLLEAEAGATSMRLEGKVTMGHLVVEQGSERRLVTDILKKVAFEEGATAAIETFRELEADQASHINFAPFALERLGYELMQRDRVLEAIEILSFNIERYPDYPGTYKALAEAYAHNGQIDEAIEALEAGLRVNPDSVSAKRLLKRLRHRQE</sequence>
<dbReference type="SMART" id="SM00028">
    <property type="entry name" value="TPR"/>
    <property type="match status" value="2"/>
</dbReference>
<dbReference type="KEGG" id="scor:J3U87_18250"/>
<evidence type="ECO:0000313" key="3">
    <source>
        <dbReference type="EMBL" id="QTD47540.1"/>
    </source>
</evidence>
<dbReference type="SUPFAM" id="SSF48452">
    <property type="entry name" value="TPR-like"/>
    <property type="match status" value="1"/>
</dbReference>
<organism evidence="3 4">
    <name type="scientific">Sulfidibacter corallicola</name>
    <dbReference type="NCBI Taxonomy" id="2818388"/>
    <lineage>
        <taxon>Bacteria</taxon>
        <taxon>Pseudomonadati</taxon>
        <taxon>Acidobacteriota</taxon>
        <taxon>Holophagae</taxon>
        <taxon>Acanthopleuribacterales</taxon>
        <taxon>Acanthopleuribacteraceae</taxon>
        <taxon>Sulfidibacter</taxon>
    </lineage>
</organism>
<evidence type="ECO:0000313" key="4">
    <source>
        <dbReference type="Proteomes" id="UP000663929"/>
    </source>
</evidence>
<dbReference type="AlphaFoldDB" id="A0A8A4TD95"/>
<protein>
    <submittedName>
        <fullName evidence="3">Tetratricopeptide repeat protein</fullName>
    </submittedName>
</protein>
<dbReference type="EMBL" id="CP071793">
    <property type="protein sequence ID" value="QTD47540.1"/>
    <property type="molecule type" value="Genomic_DNA"/>
</dbReference>
<evidence type="ECO:0000256" key="2">
    <source>
        <dbReference type="SAM" id="SignalP"/>
    </source>
</evidence>
<name>A0A8A4TD95_SULCO</name>
<accession>A0A8A4TD95</accession>
<dbReference type="Gene3D" id="1.25.40.10">
    <property type="entry name" value="Tetratricopeptide repeat domain"/>
    <property type="match status" value="1"/>
</dbReference>
<keyword evidence="4" id="KW-1185">Reference proteome</keyword>
<keyword evidence="1" id="KW-0802">TPR repeat</keyword>